<dbReference type="AlphaFoldDB" id="A0A8C4R1N9"/>
<dbReference type="PANTHER" id="PTHR44927">
    <property type="entry name" value="FK506-BINDING PROTEIN 15"/>
    <property type="match status" value="1"/>
</dbReference>
<feature type="region of interest" description="Disordered" evidence="1">
    <location>
        <begin position="275"/>
        <end position="306"/>
    </location>
</feature>
<feature type="region of interest" description="Disordered" evidence="1">
    <location>
        <begin position="391"/>
        <end position="467"/>
    </location>
</feature>
<reference evidence="2" key="1">
    <citation type="submission" date="2025-08" db="UniProtKB">
        <authorList>
            <consortium name="Ensembl"/>
        </authorList>
    </citation>
    <scope>IDENTIFICATION</scope>
</reference>
<proteinExistence type="predicted"/>
<evidence type="ECO:0000313" key="2">
    <source>
        <dbReference type="Ensembl" id="ENSEBUP00000023665.1"/>
    </source>
</evidence>
<protein>
    <submittedName>
        <fullName evidence="2">Uncharacterized protein</fullName>
    </submittedName>
</protein>
<keyword evidence="3" id="KW-1185">Reference proteome</keyword>
<dbReference type="SUPFAM" id="SSF57997">
    <property type="entry name" value="Tropomyosin"/>
    <property type="match status" value="1"/>
</dbReference>
<name>A0A8C4R1N9_EPTBU</name>
<evidence type="ECO:0000256" key="1">
    <source>
        <dbReference type="SAM" id="MobiDB-lite"/>
    </source>
</evidence>
<feature type="compositionally biased region" description="Basic and acidic residues" evidence="1">
    <location>
        <begin position="282"/>
        <end position="306"/>
    </location>
</feature>
<accession>A0A8C4R1N9</accession>
<dbReference type="Proteomes" id="UP000694388">
    <property type="component" value="Unplaced"/>
</dbReference>
<feature type="compositionally biased region" description="Basic and acidic residues" evidence="1">
    <location>
        <begin position="71"/>
        <end position="82"/>
    </location>
</feature>
<dbReference type="PANTHER" id="PTHR44927:SF1">
    <property type="entry name" value="FK506-BINDING PROTEIN 15"/>
    <property type="match status" value="1"/>
</dbReference>
<feature type="compositionally biased region" description="Pro residues" evidence="1">
    <location>
        <begin position="93"/>
        <end position="103"/>
    </location>
</feature>
<dbReference type="Ensembl" id="ENSEBUT00000024241.1">
    <property type="protein sequence ID" value="ENSEBUP00000023665.1"/>
    <property type="gene ID" value="ENSEBUG00000014583.1"/>
</dbReference>
<sequence>MDVSHLLCCARRSDESVRSRSQSLSEQLKHADTTKATLISRMARVGQPMLPQLPARTSPLDTCSDSDTEDLDKHAPTMHADKLPTMISQPQPTSQPQPQPQSQPQPQAMPRFQDSSGNPRAQHHPIQLLSRPFVDPESRPSSQHLFAASSNYPFAYVPSTAQAALPSFPPAQQLLLPGMADLAWLVGEMRQHHTDIRLTMGGLSERLDSLGHKVEDVSLNTRQLLDGRPESCGQQQMDHTRLAQLEDDKLHLSREKDKVMVQLQVLEEELKSVKSNLEETQEELKKSKRERGELDRKSEETEKHLQETRADLHQALEQGEFLRTRTVVMKRKFEEELQKRTEDESTQVVKQAMNAVYRCLRHQFAPDETYSGKGVLNCVIAALKNTMMNIVQGGGSEGHDDEGGTEEEHEDSLKKEEEQERMGGTEEECSNCQSEATPESAENDVNGLQPPPVPDAECNDGDHQSCS</sequence>
<evidence type="ECO:0000313" key="3">
    <source>
        <dbReference type="Proteomes" id="UP000694388"/>
    </source>
</evidence>
<reference evidence="2" key="2">
    <citation type="submission" date="2025-09" db="UniProtKB">
        <authorList>
            <consortium name="Ensembl"/>
        </authorList>
    </citation>
    <scope>IDENTIFICATION</scope>
</reference>
<feature type="compositionally biased region" description="Basic and acidic residues" evidence="1">
    <location>
        <begin position="411"/>
        <end position="424"/>
    </location>
</feature>
<feature type="region of interest" description="Disordered" evidence="1">
    <location>
        <begin position="46"/>
        <end position="123"/>
    </location>
</feature>
<dbReference type="GeneTree" id="ENSGT01060000252587"/>
<organism evidence="2 3">
    <name type="scientific">Eptatretus burgeri</name>
    <name type="common">Inshore hagfish</name>
    <dbReference type="NCBI Taxonomy" id="7764"/>
    <lineage>
        <taxon>Eukaryota</taxon>
        <taxon>Metazoa</taxon>
        <taxon>Chordata</taxon>
        <taxon>Craniata</taxon>
        <taxon>Vertebrata</taxon>
        <taxon>Cyclostomata</taxon>
        <taxon>Myxini</taxon>
        <taxon>Myxiniformes</taxon>
        <taxon>Myxinidae</taxon>
        <taxon>Eptatretinae</taxon>
        <taxon>Eptatretus</taxon>
    </lineage>
</organism>